<evidence type="ECO:0000313" key="3">
    <source>
        <dbReference type="Proteomes" id="UP000232323"/>
    </source>
</evidence>
<feature type="region of interest" description="Disordered" evidence="1">
    <location>
        <begin position="186"/>
        <end position="241"/>
    </location>
</feature>
<name>A0A250XIR3_9CHLO</name>
<keyword evidence="3" id="KW-1185">Reference proteome</keyword>
<organism evidence="2 3">
    <name type="scientific">Chlamydomonas eustigma</name>
    <dbReference type="NCBI Taxonomy" id="1157962"/>
    <lineage>
        <taxon>Eukaryota</taxon>
        <taxon>Viridiplantae</taxon>
        <taxon>Chlorophyta</taxon>
        <taxon>core chlorophytes</taxon>
        <taxon>Chlorophyceae</taxon>
        <taxon>CS clade</taxon>
        <taxon>Chlamydomonadales</taxon>
        <taxon>Chlamydomonadaceae</taxon>
        <taxon>Chlamydomonas</taxon>
    </lineage>
</organism>
<accession>A0A250XIR3</accession>
<comment type="caution">
    <text evidence="2">The sequence shown here is derived from an EMBL/GenBank/DDBJ whole genome shotgun (WGS) entry which is preliminary data.</text>
</comment>
<evidence type="ECO:0000256" key="1">
    <source>
        <dbReference type="SAM" id="MobiDB-lite"/>
    </source>
</evidence>
<dbReference type="EMBL" id="BEGY01000089">
    <property type="protein sequence ID" value="GAX82968.1"/>
    <property type="molecule type" value="Genomic_DNA"/>
</dbReference>
<reference evidence="2 3" key="1">
    <citation type="submission" date="2017-08" db="EMBL/GenBank/DDBJ databases">
        <title>Acidophilic green algal genome provides insights into adaptation to an acidic environment.</title>
        <authorList>
            <person name="Hirooka S."/>
            <person name="Hirose Y."/>
            <person name="Kanesaki Y."/>
            <person name="Higuchi S."/>
            <person name="Fujiwara T."/>
            <person name="Onuma R."/>
            <person name="Era A."/>
            <person name="Ohbayashi R."/>
            <person name="Uzuka A."/>
            <person name="Nozaki H."/>
            <person name="Yoshikawa H."/>
            <person name="Miyagishima S.Y."/>
        </authorList>
    </citation>
    <scope>NUCLEOTIDE SEQUENCE [LARGE SCALE GENOMIC DNA]</scope>
    <source>
        <strain evidence="2 3">NIES-2499</strain>
    </source>
</reference>
<feature type="region of interest" description="Disordered" evidence="1">
    <location>
        <begin position="506"/>
        <end position="532"/>
    </location>
</feature>
<gene>
    <name evidence="2" type="ORF">CEUSTIGMA_g10395.t1</name>
</gene>
<feature type="compositionally biased region" description="Basic and acidic residues" evidence="1">
    <location>
        <begin position="201"/>
        <end position="241"/>
    </location>
</feature>
<protein>
    <submittedName>
        <fullName evidence="2">Uncharacterized protein</fullName>
    </submittedName>
</protein>
<sequence length="785" mass="82286">MMSKISKTVDNDNVQRQAVLPVANKMVTAQQLAAIEGSSGVLVSHLTVAKLGKSGYLLDDEPAMEVVVSEGSNRPVVADLSVPYIPPGHTMSNALGGHNIPLLTTPCPNSHPHFLPPSASSPSYLHSSALVPISPPPSHPLPLPVPVGIQIRIPLLNPSLLLPPATPSPTRNSLYELLTAPHHSVSPVAGRAVDGPGQLDTRSRGAKRDRTESESQDKEKVADNVHKVKSRMPRDDTQDIGRQRLVDVGVGMANACAGGGSSPSQPTTTLHQREEITSGPIVVGAGCSSSALQGVQGHDATFNIPVWCNNINGTLEVKGGVVTKRNIGGKNLSIRTDFEGHKGKEDSRFNLIGFEVHCGMGKNKNPYESIMVLEGPESSEMQKKNLGTWISEHRTARSHGPCTRGRQGCKSLSTDEVTATVIELNAGTNSRNDLGAADEATMTTAFPNLPSGGIISMVESAMPAESPALPLGNAVMGAMTHDVTVMEGGQAIIATLSHDLLEISDDEDYEEEDDDEKDKDYVGDEDDDEDEDADCEIMRSTCGGDAEPWVLDMTSDMSHNNIARPILSDGPPVVIDLTANGDKDNADNASQIIPAVGTADITMVDVMQAALEADEKDDGGNVIAGDVIQAALEADEKDDGGNVMAGDVMQAALEADDKDDGGNVMAGDVMQAALEADDKDDGGNVMAGDVMQAAVEADDKDDGGNVMAGDVMQAAVEADDKDDGGNVIAGDVMQAAVEADDKDDGGNVIAGDVMQAAVEADDEDDGTMMETDEMEAAEAMCMLAD</sequence>
<proteinExistence type="predicted"/>
<dbReference type="AlphaFoldDB" id="A0A250XIR3"/>
<dbReference type="Proteomes" id="UP000232323">
    <property type="component" value="Unassembled WGS sequence"/>
</dbReference>
<evidence type="ECO:0000313" key="2">
    <source>
        <dbReference type="EMBL" id="GAX82968.1"/>
    </source>
</evidence>